<evidence type="ECO:0000256" key="3">
    <source>
        <dbReference type="ARBA" id="ARBA00007676"/>
    </source>
</evidence>
<protein>
    <recommendedName>
        <fullName evidence="4 11">Signal recognition particle subunit SRP72</fullName>
    </recommendedName>
</protein>
<dbReference type="SUPFAM" id="SSF48452">
    <property type="entry name" value="TPR-like"/>
    <property type="match status" value="2"/>
</dbReference>
<keyword evidence="8" id="KW-0256">Endoplasmic reticulum</keyword>
<evidence type="ECO:0000256" key="1">
    <source>
        <dbReference type="ARBA" id="ARBA00004240"/>
    </source>
</evidence>
<dbReference type="GO" id="GO:0005783">
    <property type="term" value="C:endoplasmic reticulum"/>
    <property type="evidence" value="ECO:0007669"/>
    <property type="project" value="UniProtKB-SubCell"/>
</dbReference>
<dbReference type="EMBL" id="CP012526">
    <property type="protein sequence ID" value="ALC47189.1"/>
    <property type="molecule type" value="Genomic_DNA"/>
</dbReference>
<organism evidence="15 16">
    <name type="scientific">Drosophila busckii</name>
    <name type="common">Fruit fly</name>
    <dbReference type="NCBI Taxonomy" id="30019"/>
    <lineage>
        <taxon>Eukaryota</taxon>
        <taxon>Metazoa</taxon>
        <taxon>Ecdysozoa</taxon>
        <taxon>Arthropoda</taxon>
        <taxon>Hexapoda</taxon>
        <taxon>Insecta</taxon>
        <taxon>Pterygota</taxon>
        <taxon>Neoptera</taxon>
        <taxon>Endopterygota</taxon>
        <taxon>Diptera</taxon>
        <taxon>Brachycera</taxon>
        <taxon>Muscomorpha</taxon>
        <taxon>Ephydroidea</taxon>
        <taxon>Drosophilidae</taxon>
        <taxon>Drosophila</taxon>
    </lineage>
</organism>
<dbReference type="InterPro" id="IPR011990">
    <property type="entry name" value="TPR-like_helical_dom_sf"/>
</dbReference>
<dbReference type="PIRSF" id="PIRSF038922">
    <property type="entry name" value="SRP72"/>
    <property type="match status" value="1"/>
</dbReference>
<dbReference type="Pfam" id="PF08492">
    <property type="entry name" value="SRP72"/>
    <property type="match status" value="1"/>
</dbReference>
<evidence type="ECO:0000313" key="16">
    <source>
        <dbReference type="Proteomes" id="UP000494163"/>
    </source>
</evidence>
<gene>
    <name evidence="15" type="ORF">Dbus_chr3Rg1939</name>
</gene>
<comment type="subcellular location">
    <subcellularLocation>
        <location evidence="2 11">Cytoplasm</location>
    </subcellularLocation>
    <subcellularLocation>
        <location evidence="1">Endoplasmic reticulum</location>
    </subcellularLocation>
</comment>
<keyword evidence="16" id="KW-1185">Reference proteome</keyword>
<dbReference type="GO" id="GO:0008312">
    <property type="term" value="F:7S RNA binding"/>
    <property type="evidence" value="ECO:0007669"/>
    <property type="project" value="InterPro"/>
</dbReference>
<feature type="compositionally biased region" description="Basic residues" evidence="13">
    <location>
        <begin position="641"/>
        <end position="656"/>
    </location>
</feature>
<feature type="domain" description="Signal recognition particle SRP72 subunit RNA-binding" evidence="14">
    <location>
        <begin position="539"/>
        <end position="589"/>
    </location>
</feature>
<feature type="compositionally biased region" description="Basic and acidic residues" evidence="13">
    <location>
        <begin position="574"/>
        <end position="586"/>
    </location>
</feature>
<comment type="function">
    <text evidence="11">Component of the signal recognition particle (SRP) complex, a ribonucleoprotein complex that mediates the cotranslational targeting of secretory and membrane proteins to the endoplasmic reticulum (ER).</text>
</comment>
<dbReference type="InterPro" id="IPR026270">
    <property type="entry name" value="SRP72"/>
</dbReference>
<dbReference type="STRING" id="30019.A0A0M3QY87"/>
<evidence type="ECO:0000256" key="11">
    <source>
        <dbReference type="PIRNR" id="PIRNR038922"/>
    </source>
</evidence>
<evidence type="ECO:0000256" key="10">
    <source>
        <dbReference type="ARBA" id="ARBA00023274"/>
    </source>
</evidence>
<name>A0A0M3QY87_DROBS</name>
<dbReference type="AlphaFoldDB" id="A0A0M3QY87"/>
<keyword evidence="5 11" id="KW-0963">Cytoplasm</keyword>
<dbReference type="FunFam" id="1.25.40.10:FF:000062">
    <property type="entry name" value="Signal recognition particle subunit SRP72"/>
    <property type="match status" value="1"/>
</dbReference>
<dbReference type="GO" id="GO:0005786">
    <property type="term" value="C:signal recognition particle, endoplasmic reticulum targeting"/>
    <property type="evidence" value="ECO:0007669"/>
    <property type="project" value="UniProtKB-UniRule"/>
</dbReference>
<feature type="compositionally biased region" description="Basic residues" evidence="13">
    <location>
        <begin position="553"/>
        <end position="563"/>
    </location>
</feature>
<accession>A0A0M3QY87</accession>
<evidence type="ECO:0000256" key="6">
    <source>
        <dbReference type="ARBA" id="ARBA00022737"/>
    </source>
</evidence>
<keyword evidence="9 11" id="KW-0733">Signal recognition particle</keyword>
<dbReference type="InterPro" id="IPR031545">
    <property type="entry name" value="SRP72_TPR-like"/>
</dbReference>
<evidence type="ECO:0000256" key="12">
    <source>
        <dbReference type="SAM" id="Coils"/>
    </source>
</evidence>
<dbReference type="OMA" id="NDMKVLA"/>
<evidence type="ECO:0000313" key="15">
    <source>
        <dbReference type="EMBL" id="ALC47189.1"/>
    </source>
</evidence>
<dbReference type="Gene3D" id="1.25.40.10">
    <property type="entry name" value="Tetratricopeptide repeat domain"/>
    <property type="match status" value="2"/>
</dbReference>
<feature type="compositionally biased region" description="Polar residues" evidence="13">
    <location>
        <begin position="615"/>
        <end position="628"/>
    </location>
</feature>
<dbReference type="OrthoDB" id="5421607at2759"/>
<evidence type="ECO:0000256" key="8">
    <source>
        <dbReference type="ARBA" id="ARBA00022824"/>
    </source>
</evidence>
<evidence type="ECO:0000256" key="13">
    <source>
        <dbReference type="SAM" id="MobiDB-lite"/>
    </source>
</evidence>
<dbReference type="Proteomes" id="UP000494163">
    <property type="component" value="Chromosome 3R"/>
</dbReference>
<evidence type="ECO:0000256" key="7">
    <source>
        <dbReference type="ARBA" id="ARBA00022803"/>
    </source>
</evidence>
<dbReference type="InterPro" id="IPR013699">
    <property type="entry name" value="Signal_recog_part_SRP72_RNA-bd"/>
</dbReference>
<dbReference type="GO" id="GO:0043022">
    <property type="term" value="F:ribosome binding"/>
    <property type="evidence" value="ECO:0007669"/>
    <property type="project" value="TreeGrafter"/>
</dbReference>
<dbReference type="GO" id="GO:0006614">
    <property type="term" value="P:SRP-dependent cotranslational protein targeting to membrane"/>
    <property type="evidence" value="ECO:0007669"/>
    <property type="project" value="UniProtKB-UniRule"/>
</dbReference>
<evidence type="ECO:0000256" key="4">
    <source>
        <dbReference type="ARBA" id="ARBA00018350"/>
    </source>
</evidence>
<proteinExistence type="inferred from homology"/>
<comment type="similarity">
    <text evidence="3 11">Belongs to the SRP72 family.</text>
</comment>
<keyword evidence="7" id="KW-0802">TPR repeat</keyword>
<keyword evidence="10 11" id="KW-0687">Ribonucleoprotein</keyword>
<keyword evidence="6" id="KW-0677">Repeat</keyword>
<dbReference type="Pfam" id="PF17004">
    <property type="entry name" value="SRP_TPR_like"/>
    <property type="match status" value="1"/>
</dbReference>
<evidence type="ECO:0000256" key="9">
    <source>
        <dbReference type="ARBA" id="ARBA00023135"/>
    </source>
</evidence>
<feature type="coiled-coil region" evidence="12">
    <location>
        <begin position="122"/>
        <end position="149"/>
    </location>
</feature>
<evidence type="ECO:0000256" key="2">
    <source>
        <dbReference type="ARBA" id="ARBA00004496"/>
    </source>
</evidence>
<reference evidence="15 16" key="1">
    <citation type="submission" date="2015-08" db="EMBL/GenBank/DDBJ databases">
        <title>Ancestral chromatin configuration constrains chromatin evolution on differentiating sex chromosomes in Drosophila.</title>
        <authorList>
            <person name="Zhou Q."/>
            <person name="Bachtrog D."/>
        </authorList>
    </citation>
    <scope>NUCLEOTIDE SEQUENCE [LARGE SCALE GENOMIC DNA]</scope>
    <source>
        <tissue evidence="15">Whole larvae</tissue>
    </source>
</reference>
<dbReference type="PANTHER" id="PTHR14094">
    <property type="entry name" value="SIGNAL RECOGNITION PARTICLE 72"/>
    <property type="match status" value="1"/>
</dbReference>
<dbReference type="PANTHER" id="PTHR14094:SF9">
    <property type="entry name" value="SIGNAL RECOGNITION PARTICLE SUBUNIT SRP72"/>
    <property type="match status" value="1"/>
</dbReference>
<evidence type="ECO:0000259" key="14">
    <source>
        <dbReference type="Pfam" id="PF08492"/>
    </source>
</evidence>
<evidence type="ECO:0000256" key="5">
    <source>
        <dbReference type="ARBA" id="ARBA00022490"/>
    </source>
</evidence>
<feature type="region of interest" description="Disordered" evidence="13">
    <location>
        <begin position="537"/>
        <end position="656"/>
    </location>
</feature>
<sequence>MSKETNTKEALVKAAYSDVNKFASNQEYDKAVKAVNRILGVAPDDQTALHCKVVCLMQLSKFDEAHKFIEKNRMNGTLIFEKAYCEYRLNKQLQALKTIDEAGMQPLPDKLKELRTQVLYRLEKYEECLEAYKDIIKNSSDEYEDERRTNLSAVAANLALDPNKDVPDVPEDTYEQYFNSACIQSNRQKFVEAERKLRSSEKLCREFLEEEGASEEEIIEELDVIRVQLAFCLQQQGKTKEAGIIYADCLRHKPKDAALVAVASNNAVVINKDQNVFDSKKKIRAAMADVCEAKLTSRQKQIIALNNCLLALYTNASDQVQQLSQKLVQSYPKIEFEALLIRCSQLAKDHKHKDAIEQLQKFAAAHKTHEFVTKFAIIQLQLLQGNRKDAIETLLSLGEAKYKPGIVSALVTLYLGTDNKPAASAVLKTAVDWYKQNNVSSGDLSDMWRQAAEFHLRGGASETAASSLEELLKLKPNDMKVLAQLVIAYAQFNPKRALEISRKLPKLETLTTASEIDALEAANWVMSAKAAKKTAANAKVEASPGTPAAEKKKSAHRKRKGKLPKNYNAEVAPDPERWLPKYERTGFRKKRGGARAKDIIKGSQGMASGAADQYDMSNRVNLNKNSPATPVYQEPTPGPRQQHRKGGHKKKKGGRF</sequence>
<keyword evidence="12" id="KW-0175">Coiled coil</keyword>